<proteinExistence type="predicted"/>
<name>Q20WR7_RHOPB</name>
<sequence>MAAGCPLCYLVTMTTKALDEQMQRAAAWPEAAQAELAQIAREIDAGLAAGAYQPTPQELEGIARGLADARAGRFASDDDVRQVLEKNRPA</sequence>
<dbReference type="STRING" id="316056.RPC_4897"/>
<reference evidence="1" key="1">
    <citation type="submission" date="2006-03" db="EMBL/GenBank/DDBJ databases">
        <title>Complete sequence of Rhodopseudomonas palustris BisB18.</title>
        <authorList>
            <consortium name="US DOE Joint Genome Institute"/>
            <person name="Copeland A."/>
            <person name="Lucas S."/>
            <person name="Lapidus A."/>
            <person name="Barry K."/>
            <person name="Detter J.C."/>
            <person name="Glavina del Rio T."/>
            <person name="Hammon N."/>
            <person name="Israni S."/>
            <person name="Dalin E."/>
            <person name="Tice H."/>
            <person name="Pitluck S."/>
            <person name="Chain P."/>
            <person name="Malfatti S."/>
            <person name="Shin M."/>
            <person name="Vergez L."/>
            <person name="Schmutz J."/>
            <person name="Larimer F."/>
            <person name="Land M."/>
            <person name="Hauser L."/>
            <person name="Pelletier D.A."/>
            <person name="Kyrpides N."/>
            <person name="Anderson I."/>
            <person name="Oda Y."/>
            <person name="Harwood C.S."/>
            <person name="Richardson P."/>
        </authorList>
    </citation>
    <scope>NUCLEOTIDE SEQUENCE [LARGE SCALE GENOMIC DNA]</scope>
    <source>
        <strain evidence="1">BisB18</strain>
    </source>
</reference>
<gene>
    <name evidence="1" type="ordered locus">RPC_4897</name>
</gene>
<dbReference type="AlphaFoldDB" id="Q20WR7"/>
<dbReference type="KEGG" id="rpc:RPC_4897"/>
<organism evidence="1">
    <name type="scientific">Rhodopseudomonas palustris (strain BisB18)</name>
    <dbReference type="NCBI Taxonomy" id="316056"/>
    <lineage>
        <taxon>Bacteria</taxon>
        <taxon>Pseudomonadati</taxon>
        <taxon>Pseudomonadota</taxon>
        <taxon>Alphaproteobacteria</taxon>
        <taxon>Hyphomicrobiales</taxon>
        <taxon>Nitrobacteraceae</taxon>
        <taxon>Rhodopseudomonas</taxon>
    </lineage>
</organism>
<dbReference type="HOGENOM" id="CLU_188446_0_0_5"/>
<protein>
    <submittedName>
        <fullName evidence="1">Uncharacterized protein</fullName>
    </submittedName>
</protein>
<dbReference type="EMBL" id="CP000301">
    <property type="protein sequence ID" value="ABD90419.1"/>
    <property type="molecule type" value="Genomic_DNA"/>
</dbReference>
<accession>Q20WR7</accession>
<evidence type="ECO:0000313" key="1">
    <source>
        <dbReference type="EMBL" id="ABD90419.1"/>
    </source>
</evidence>